<proteinExistence type="predicted"/>
<comment type="caution">
    <text evidence="2">The sequence shown here is derived from an EMBL/GenBank/DDBJ whole genome shotgun (WGS) entry which is preliminary data.</text>
</comment>
<feature type="region of interest" description="Disordered" evidence="1">
    <location>
        <begin position="365"/>
        <end position="389"/>
    </location>
</feature>
<sequence length="389" mass="42409">MPSPSSSRFHRRLPSAPHVSVQPTQTPGLLSIIPKQQRSSQQHKSQQRMTPLKENQRQNRLPKTSSAKSAVVLPEVIKLSVVESDKPKSLKAQSKNTSTPDKSSSGRTHQKRGPKDKATADRSAPPTPAKQTRRPARQPSPPALCAQAEASLHIVSEPKNPSSNFFDPFLSNSSDSDLTDTKSKSTFKSLPPPKLGRPSGKLANRRQQSIDATQTPTKAIPVPRSNKGRSANVANVSRSAPVSNVKSTVLQTHLEDPFPICDDMTDIDGEGSRPSTPVPKVPTRQQRSIFFDNGPRTAPLSSMTTSFPFSLSTPSPTVRKHHRAPSDGVFNMSLDEDSSSDNSEGLRNLFNDLLSHKRRSDGQKAGYFASSQFQNSPSPEDLPAPDFIH</sequence>
<dbReference type="EMBL" id="WIUZ02000004">
    <property type="protein sequence ID" value="KAF9788643.1"/>
    <property type="molecule type" value="Genomic_DNA"/>
</dbReference>
<gene>
    <name evidence="2" type="ORF">BJ322DRAFT_1106618</name>
</gene>
<evidence type="ECO:0000313" key="2">
    <source>
        <dbReference type="EMBL" id="KAF9788643.1"/>
    </source>
</evidence>
<feature type="compositionally biased region" description="Polar residues" evidence="1">
    <location>
        <begin position="91"/>
        <end position="107"/>
    </location>
</feature>
<organism evidence="2 3">
    <name type="scientific">Thelephora terrestris</name>
    <dbReference type="NCBI Taxonomy" id="56493"/>
    <lineage>
        <taxon>Eukaryota</taxon>
        <taxon>Fungi</taxon>
        <taxon>Dikarya</taxon>
        <taxon>Basidiomycota</taxon>
        <taxon>Agaricomycotina</taxon>
        <taxon>Agaricomycetes</taxon>
        <taxon>Thelephorales</taxon>
        <taxon>Thelephoraceae</taxon>
        <taxon>Thelephora</taxon>
    </lineage>
</organism>
<feature type="region of interest" description="Disordered" evidence="1">
    <location>
        <begin position="309"/>
        <end position="346"/>
    </location>
</feature>
<name>A0A9P6L9M5_9AGAM</name>
<protein>
    <submittedName>
        <fullName evidence="2">Uncharacterized protein</fullName>
    </submittedName>
</protein>
<feature type="compositionally biased region" description="Polar residues" evidence="1">
    <location>
        <begin position="58"/>
        <end position="68"/>
    </location>
</feature>
<feature type="compositionally biased region" description="Polar residues" evidence="1">
    <location>
        <begin position="369"/>
        <end position="378"/>
    </location>
</feature>
<accession>A0A9P6L9M5</accession>
<reference evidence="2" key="1">
    <citation type="journal article" date="2020" name="Nat. Commun.">
        <title>Large-scale genome sequencing of mycorrhizal fungi provides insights into the early evolution of symbiotic traits.</title>
        <authorList>
            <person name="Miyauchi S."/>
            <person name="Kiss E."/>
            <person name="Kuo A."/>
            <person name="Drula E."/>
            <person name="Kohler A."/>
            <person name="Sanchez-Garcia M."/>
            <person name="Morin E."/>
            <person name="Andreopoulos B."/>
            <person name="Barry K.W."/>
            <person name="Bonito G."/>
            <person name="Buee M."/>
            <person name="Carver A."/>
            <person name="Chen C."/>
            <person name="Cichocki N."/>
            <person name="Clum A."/>
            <person name="Culley D."/>
            <person name="Crous P.W."/>
            <person name="Fauchery L."/>
            <person name="Girlanda M."/>
            <person name="Hayes R.D."/>
            <person name="Keri Z."/>
            <person name="LaButti K."/>
            <person name="Lipzen A."/>
            <person name="Lombard V."/>
            <person name="Magnuson J."/>
            <person name="Maillard F."/>
            <person name="Murat C."/>
            <person name="Nolan M."/>
            <person name="Ohm R.A."/>
            <person name="Pangilinan J."/>
            <person name="Pereira M.F."/>
            <person name="Perotto S."/>
            <person name="Peter M."/>
            <person name="Pfister S."/>
            <person name="Riley R."/>
            <person name="Sitrit Y."/>
            <person name="Stielow J.B."/>
            <person name="Szollosi G."/>
            <person name="Zifcakova L."/>
            <person name="Stursova M."/>
            <person name="Spatafora J.W."/>
            <person name="Tedersoo L."/>
            <person name="Vaario L.M."/>
            <person name="Yamada A."/>
            <person name="Yan M."/>
            <person name="Wang P."/>
            <person name="Xu J."/>
            <person name="Bruns T."/>
            <person name="Baldrian P."/>
            <person name="Vilgalys R."/>
            <person name="Dunand C."/>
            <person name="Henrissat B."/>
            <person name="Grigoriev I.V."/>
            <person name="Hibbett D."/>
            <person name="Nagy L.G."/>
            <person name="Martin F.M."/>
        </authorList>
    </citation>
    <scope>NUCLEOTIDE SEQUENCE</scope>
    <source>
        <strain evidence="2">UH-Tt-Lm1</strain>
    </source>
</reference>
<reference evidence="2" key="2">
    <citation type="submission" date="2020-11" db="EMBL/GenBank/DDBJ databases">
        <authorList>
            <consortium name="DOE Joint Genome Institute"/>
            <person name="Kuo A."/>
            <person name="Miyauchi S."/>
            <person name="Kiss E."/>
            <person name="Drula E."/>
            <person name="Kohler A."/>
            <person name="Sanchez-Garcia M."/>
            <person name="Andreopoulos B."/>
            <person name="Barry K.W."/>
            <person name="Bonito G."/>
            <person name="Buee M."/>
            <person name="Carver A."/>
            <person name="Chen C."/>
            <person name="Cichocki N."/>
            <person name="Clum A."/>
            <person name="Culley D."/>
            <person name="Crous P.W."/>
            <person name="Fauchery L."/>
            <person name="Girlanda M."/>
            <person name="Hayes R."/>
            <person name="Keri Z."/>
            <person name="Labutti K."/>
            <person name="Lipzen A."/>
            <person name="Lombard V."/>
            <person name="Magnuson J."/>
            <person name="Maillard F."/>
            <person name="Morin E."/>
            <person name="Murat C."/>
            <person name="Nolan M."/>
            <person name="Ohm R."/>
            <person name="Pangilinan J."/>
            <person name="Pereira M."/>
            <person name="Perotto S."/>
            <person name="Peter M."/>
            <person name="Riley R."/>
            <person name="Sitrit Y."/>
            <person name="Stielow B."/>
            <person name="Szollosi G."/>
            <person name="Zifcakova L."/>
            <person name="Stursova M."/>
            <person name="Spatafora J.W."/>
            <person name="Tedersoo L."/>
            <person name="Vaario L.-M."/>
            <person name="Yamada A."/>
            <person name="Yan M."/>
            <person name="Wang P."/>
            <person name="Xu J."/>
            <person name="Bruns T."/>
            <person name="Baldrian P."/>
            <person name="Vilgalys R."/>
            <person name="Henrissat B."/>
            <person name="Grigoriev I.V."/>
            <person name="Hibbett D."/>
            <person name="Nagy L.G."/>
            <person name="Martin F.M."/>
        </authorList>
    </citation>
    <scope>NUCLEOTIDE SEQUENCE</scope>
    <source>
        <strain evidence="2">UH-Tt-Lm1</strain>
    </source>
</reference>
<evidence type="ECO:0000256" key="1">
    <source>
        <dbReference type="SAM" id="MobiDB-lite"/>
    </source>
</evidence>
<keyword evidence="3" id="KW-1185">Reference proteome</keyword>
<dbReference type="Proteomes" id="UP000736335">
    <property type="component" value="Unassembled WGS sequence"/>
</dbReference>
<feature type="region of interest" description="Disordered" evidence="1">
    <location>
        <begin position="1"/>
        <end position="239"/>
    </location>
</feature>
<dbReference type="OrthoDB" id="3226344at2759"/>
<feature type="compositionally biased region" description="Low complexity" evidence="1">
    <location>
        <begin position="35"/>
        <end position="48"/>
    </location>
</feature>
<feature type="compositionally biased region" description="Polar residues" evidence="1">
    <location>
        <begin position="228"/>
        <end position="239"/>
    </location>
</feature>
<evidence type="ECO:0000313" key="3">
    <source>
        <dbReference type="Proteomes" id="UP000736335"/>
    </source>
</evidence>
<feature type="compositionally biased region" description="Polar residues" evidence="1">
    <location>
        <begin position="205"/>
        <end position="217"/>
    </location>
</feature>
<dbReference type="AlphaFoldDB" id="A0A9P6L9M5"/>